<feature type="compositionally biased region" description="Basic and acidic residues" evidence="1">
    <location>
        <begin position="1"/>
        <end position="14"/>
    </location>
</feature>
<feature type="region of interest" description="Disordered" evidence="1">
    <location>
        <begin position="1"/>
        <end position="22"/>
    </location>
</feature>
<accession>A0A5N5ES28</accession>
<evidence type="ECO:0000256" key="1">
    <source>
        <dbReference type="SAM" id="MobiDB-lite"/>
    </source>
</evidence>
<feature type="transmembrane region" description="Helical" evidence="2">
    <location>
        <begin position="79"/>
        <end position="98"/>
    </location>
</feature>
<dbReference type="RefSeq" id="WP_151509278.1">
    <property type="nucleotide sequence ID" value="NZ_JBMVCA010000014.1"/>
</dbReference>
<comment type="caution">
    <text evidence="4">The sequence shown here is derived from an EMBL/GenBank/DDBJ whole genome shotgun (WGS) entry which is preliminary data.</text>
</comment>
<dbReference type="Pfam" id="PF19747">
    <property type="entry name" value="DUF6234"/>
    <property type="match status" value="1"/>
</dbReference>
<sequence length="161" mass="16107">MTHPEGRLPGRPAERGVAAGRPSAPGGCADPLLGLFLVVAEVAVCTPLFLGLGLRAVARSSGTAYAKGSPPPPDPGTDWVPVAVLGALAVVVALAAVLLLRGRWLWAGGMQVIVALVLCAAALTSAGGGEAWEEPPNPVPTWNSPPCRSGGTSDECARSGG</sequence>
<keyword evidence="2" id="KW-1133">Transmembrane helix</keyword>
<dbReference type="EMBL" id="VYUA01000003">
    <property type="protein sequence ID" value="KAB2593778.1"/>
    <property type="molecule type" value="Genomic_DNA"/>
</dbReference>
<reference evidence="4 5" key="1">
    <citation type="submission" date="2019-09" db="EMBL/GenBank/DDBJ databases">
        <authorList>
            <person name="Liu P."/>
        </authorList>
    </citation>
    <scope>NUCLEOTIDE SEQUENCE [LARGE SCALE GENOMIC DNA]</scope>
    <source>
        <strain evidence="4 5">TRM68085</strain>
    </source>
</reference>
<feature type="transmembrane region" description="Helical" evidence="2">
    <location>
        <begin position="32"/>
        <end position="58"/>
    </location>
</feature>
<dbReference type="AlphaFoldDB" id="A0A5N5ES28"/>
<feature type="domain" description="DUF6234" evidence="3">
    <location>
        <begin position="29"/>
        <end position="156"/>
    </location>
</feature>
<organism evidence="4 5">
    <name type="scientific">Streptomyces arboris</name>
    <dbReference type="NCBI Taxonomy" id="2600619"/>
    <lineage>
        <taxon>Bacteria</taxon>
        <taxon>Bacillati</taxon>
        <taxon>Actinomycetota</taxon>
        <taxon>Actinomycetes</taxon>
        <taxon>Kitasatosporales</taxon>
        <taxon>Streptomycetaceae</taxon>
        <taxon>Streptomyces</taxon>
    </lineage>
</organism>
<dbReference type="InterPro" id="IPR046201">
    <property type="entry name" value="DUF6234"/>
</dbReference>
<evidence type="ECO:0000313" key="5">
    <source>
        <dbReference type="Proteomes" id="UP000326907"/>
    </source>
</evidence>
<keyword evidence="2" id="KW-0812">Transmembrane</keyword>
<feature type="region of interest" description="Disordered" evidence="1">
    <location>
        <begin position="130"/>
        <end position="161"/>
    </location>
</feature>
<name>A0A5N5ES28_9ACTN</name>
<evidence type="ECO:0000256" key="2">
    <source>
        <dbReference type="SAM" id="Phobius"/>
    </source>
</evidence>
<keyword evidence="2" id="KW-0472">Membrane</keyword>
<gene>
    <name evidence="4" type="ORF">F5983_05820</name>
</gene>
<protein>
    <recommendedName>
        <fullName evidence="3">DUF6234 domain-containing protein</fullName>
    </recommendedName>
</protein>
<feature type="transmembrane region" description="Helical" evidence="2">
    <location>
        <begin position="104"/>
        <end position="123"/>
    </location>
</feature>
<evidence type="ECO:0000313" key="4">
    <source>
        <dbReference type="EMBL" id="KAB2593778.1"/>
    </source>
</evidence>
<evidence type="ECO:0000259" key="3">
    <source>
        <dbReference type="Pfam" id="PF19747"/>
    </source>
</evidence>
<dbReference type="Proteomes" id="UP000326907">
    <property type="component" value="Unassembled WGS sequence"/>
</dbReference>
<proteinExistence type="predicted"/>
<keyword evidence="5" id="KW-1185">Reference proteome</keyword>